<dbReference type="CDD" id="cd00067">
    <property type="entry name" value="GAL4"/>
    <property type="match status" value="1"/>
</dbReference>
<dbReference type="PROSITE" id="PS50048">
    <property type="entry name" value="ZN2_CY6_FUNGAL_2"/>
    <property type="match status" value="1"/>
</dbReference>
<feature type="compositionally biased region" description="Polar residues" evidence="3">
    <location>
        <begin position="7"/>
        <end position="16"/>
    </location>
</feature>
<organism evidence="5 6">
    <name type="scientific">Rhypophila decipiens</name>
    <dbReference type="NCBI Taxonomy" id="261697"/>
    <lineage>
        <taxon>Eukaryota</taxon>
        <taxon>Fungi</taxon>
        <taxon>Dikarya</taxon>
        <taxon>Ascomycota</taxon>
        <taxon>Pezizomycotina</taxon>
        <taxon>Sordariomycetes</taxon>
        <taxon>Sordariomycetidae</taxon>
        <taxon>Sordariales</taxon>
        <taxon>Naviculisporaceae</taxon>
        <taxon>Rhypophila</taxon>
    </lineage>
</organism>
<dbReference type="SMART" id="SM00066">
    <property type="entry name" value="GAL4"/>
    <property type="match status" value="1"/>
</dbReference>
<feature type="compositionally biased region" description="Low complexity" evidence="3">
    <location>
        <begin position="488"/>
        <end position="503"/>
    </location>
</feature>
<dbReference type="GO" id="GO:0006351">
    <property type="term" value="P:DNA-templated transcription"/>
    <property type="evidence" value="ECO:0007669"/>
    <property type="project" value="InterPro"/>
</dbReference>
<dbReference type="InterPro" id="IPR053181">
    <property type="entry name" value="EcdB-like_regulator"/>
</dbReference>
<dbReference type="EMBL" id="MU858361">
    <property type="protein sequence ID" value="KAK4206720.1"/>
    <property type="molecule type" value="Genomic_DNA"/>
</dbReference>
<evidence type="ECO:0000256" key="1">
    <source>
        <dbReference type="ARBA" id="ARBA00022723"/>
    </source>
</evidence>
<keyword evidence="1" id="KW-0479">Metal-binding</keyword>
<accession>A0AAN6XW95</accession>
<dbReference type="GO" id="GO:0003677">
    <property type="term" value="F:DNA binding"/>
    <property type="evidence" value="ECO:0007669"/>
    <property type="project" value="InterPro"/>
</dbReference>
<evidence type="ECO:0000259" key="4">
    <source>
        <dbReference type="PROSITE" id="PS50048"/>
    </source>
</evidence>
<feature type="region of interest" description="Disordered" evidence="3">
    <location>
        <begin position="1"/>
        <end position="27"/>
    </location>
</feature>
<proteinExistence type="predicted"/>
<evidence type="ECO:0000256" key="2">
    <source>
        <dbReference type="ARBA" id="ARBA00023242"/>
    </source>
</evidence>
<evidence type="ECO:0000313" key="5">
    <source>
        <dbReference type="EMBL" id="KAK4206720.1"/>
    </source>
</evidence>
<dbReference type="InterPro" id="IPR007219">
    <property type="entry name" value="XnlR_reg_dom"/>
</dbReference>
<feature type="region of interest" description="Disordered" evidence="3">
    <location>
        <begin position="562"/>
        <end position="582"/>
    </location>
</feature>
<dbReference type="Pfam" id="PF04082">
    <property type="entry name" value="Fungal_trans"/>
    <property type="match status" value="1"/>
</dbReference>
<dbReference type="CDD" id="cd12148">
    <property type="entry name" value="fungal_TF_MHR"/>
    <property type="match status" value="1"/>
</dbReference>
<dbReference type="SUPFAM" id="SSF57701">
    <property type="entry name" value="Zn2/Cys6 DNA-binding domain"/>
    <property type="match status" value="1"/>
</dbReference>
<dbReference type="AlphaFoldDB" id="A0AAN6XW95"/>
<feature type="compositionally biased region" description="Low complexity" evidence="3">
    <location>
        <begin position="562"/>
        <end position="573"/>
    </location>
</feature>
<evidence type="ECO:0000256" key="3">
    <source>
        <dbReference type="SAM" id="MobiDB-lite"/>
    </source>
</evidence>
<dbReference type="PANTHER" id="PTHR47785">
    <property type="entry name" value="ZN(II)2CYS6 TRANSCRIPTION FACTOR (EUROFUNG)-RELATED-RELATED"/>
    <property type="match status" value="1"/>
</dbReference>
<dbReference type="Proteomes" id="UP001301769">
    <property type="component" value="Unassembled WGS sequence"/>
</dbReference>
<protein>
    <recommendedName>
        <fullName evidence="4">Zn(2)-C6 fungal-type domain-containing protein</fullName>
    </recommendedName>
</protein>
<dbReference type="PROSITE" id="PS00463">
    <property type="entry name" value="ZN2_CY6_FUNGAL_1"/>
    <property type="match status" value="1"/>
</dbReference>
<dbReference type="InterPro" id="IPR001138">
    <property type="entry name" value="Zn2Cys6_DnaBD"/>
</dbReference>
<dbReference type="PANTHER" id="PTHR47785:SF6">
    <property type="entry name" value="ZN(II)2CYS6 TRANSCRIPTION FACTOR (EUROFUNG)"/>
    <property type="match status" value="1"/>
</dbReference>
<dbReference type="InterPro" id="IPR036864">
    <property type="entry name" value="Zn2-C6_fun-type_DNA-bd_sf"/>
</dbReference>
<feature type="domain" description="Zn(2)-C6 fungal-type" evidence="4">
    <location>
        <begin position="37"/>
        <end position="67"/>
    </location>
</feature>
<dbReference type="GO" id="GO:0000981">
    <property type="term" value="F:DNA-binding transcription factor activity, RNA polymerase II-specific"/>
    <property type="evidence" value="ECO:0007669"/>
    <property type="project" value="InterPro"/>
</dbReference>
<feature type="compositionally biased region" description="Polar residues" evidence="3">
    <location>
        <begin position="477"/>
        <end position="486"/>
    </location>
</feature>
<reference evidence="5" key="1">
    <citation type="journal article" date="2023" name="Mol. Phylogenet. Evol.">
        <title>Genome-scale phylogeny and comparative genomics of the fungal order Sordariales.</title>
        <authorList>
            <person name="Hensen N."/>
            <person name="Bonometti L."/>
            <person name="Westerberg I."/>
            <person name="Brannstrom I.O."/>
            <person name="Guillou S."/>
            <person name="Cros-Aarteil S."/>
            <person name="Calhoun S."/>
            <person name="Haridas S."/>
            <person name="Kuo A."/>
            <person name="Mondo S."/>
            <person name="Pangilinan J."/>
            <person name="Riley R."/>
            <person name="LaButti K."/>
            <person name="Andreopoulos B."/>
            <person name="Lipzen A."/>
            <person name="Chen C."/>
            <person name="Yan M."/>
            <person name="Daum C."/>
            <person name="Ng V."/>
            <person name="Clum A."/>
            <person name="Steindorff A."/>
            <person name="Ohm R.A."/>
            <person name="Martin F."/>
            <person name="Silar P."/>
            <person name="Natvig D.O."/>
            <person name="Lalanne C."/>
            <person name="Gautier V."/>
            <person name="Ament-Velasquez S.L."/>
            <person name="Kruys A."/>
            <person name="Hutchinson M.I."/>
            <person name="Powell A.J."/>
            <person name="Barry K."/>
            <person name="Miller A.N."/>
            <person name="Grigoriev I.V."/>
            <person name="Debuchy R."/>
            <person name="Gladieux P."/>
            <person name="Hiltunen Thoren M."/>
            <person name="Johannesson H."/>
        </authorList>
    </citation>
    <scope>NUCLEOTIDE SEQUENCE</scope>
    <source>
        <strain evidence="5">PSN293</strain>
    </source>
</reference>
<keyword evidence="6" id="KW-1185">Reference proteome</keyword>
<dbReference type="Gene3D" id="4.10.240.10">
    <property type="entry name" value="Zn(2)-C6 fungal-type DNA-binding domain"/>
    <property type="match status" value="1"/>
</dbReference>
<dbReference type="Pfam" id="PF00172">
    <property type="entry name" value="Zn_clus"/>
    <property type="match status" value="1"/>
</dbReference>
<reference evidence="5" key="2">
    <citation type="submission" date="2023-05" db="EMBL/GenBank/DDBJ databases">
        <authorList>
            <consortium name="Lawrence Berkeley National Laboratory"/>
            <person name="Steindorff A."/>
            <person name="Hensen N."/>
            <person name="Bonometti L."/>
            <person name="Westerberg I."/>
            <person name="Brannstrom I.O."/>
            <person name="Guillou S."/>
            <person name="Cros-Aarteil S."/>
            <person name="Calhoun S."/>
            <person name="Haridas S."/>
            <person name="Kuo A."/>
            <person name="Mondo S."/>
            <person name="Pangilinan J."/>
            <person name="Riley R."/>
            <person name="Labutti K."/>
            <person name="Andreopoulos B."/>
            <person name="Lipzen A."/>
            <person name="Chen C."/>
            <person name="Yanf M."/>
            <person name="Daum C."/>
            <person name="Ng V."/>
            <person name="Clum A."/>
            <person name="Ohm R."/>
            <person name="Martin F."/>
            <person name="Silar P."/>
            <person name="Natvig D."/>
            <person name="Lalanne C."/>
            <person name="Gautier V."/>
            <person name="Ament-Velasquez S.L."/>
            <person name="Kruys A."/>
            <person name="Hutchinson M.I."/>
            <person name="Powell A.J."/>
            <person name="Barry K."/>
            <person name="Miller A.N."/>
            <person name="Grigoriev I.V."/>
            <person name="Debuchy R."/>
            <person name="Gladieux P."/>
            <person name="Thoren M.H."/>
            <person name="Johannesson H."/>
        </authorList>
    </citation>
    <scope>NUCLEOTIDE SEQUENCE</scope>
    <source>
        <strain evidence="5">PSN293</strain>
    </source>
</reference>
<evidence type="ECO:0000313" key="6">
    <source>
        <dbReference type="Proteomes" id="UP001301769"/>
    </source>
</evidence>
<gene>
    <name evidence="5" type="ORF">QBC37DRAFT_380811</name>
</gene>
<keyword evidence="2" id="KW-0539">Nucleus</keyword>
<comment type="caution">
    <text evidence="5">The sequence shown here is derived from an EMBL/GenBank/DDBJ whole genome shotgun (WGS) entry which is preliminary data.</text>
</comment>
<dbReference type="GO" id="GO:0008270">
    <property type="term" value="F:zinc ion binding"/>
    <property type="evidence" value="ECO:0007669"/>
    <property type="project" value="InterPro"/>
</dbReference>
<sequence>MSALPATPSTQVSNPGPSALASASSLRKERGAIAAQACDTCRSRKQRCDEQRPKCGTCQKFKLECNYREPQPTKKDKTLIEILERIKSLESKIDDLSLHTNFPTTAPFAAVQTPAFAPTTSLGITPGIHGPPINPSFPLPEPSSATSGAEDHYQYVSSVHQMLAWPAIQQLLATVQPKVPSLDLSLIERDVPLPPLNDPGHIVKPLPTNTASTATPSMNMHGQVHASGSIQVSSLNWETMQRLSKAYFDSFNLLFPILDRQYFMSDTLPSLFNGGLGQEISSTIAFLVFALGEVALAGAEGRPIHVHPHNGRPSGIKGGSKDEPPGLELFNEARKRMGFNLTECSLENVQIFALASLYYGSCFHFMDFWRMNTSASLACQALITSNPGELSSARADLIRRAFWHCSVMETCLNLELGFPHTGLEKMESLVGLPDFSGPFCEDDYVANQESHYQEHSASQIVLRRILVEFHGVLSQSRFPSSQVPNYPSTPTSLGSGPSPFSTSATSSKLDRMTIHHLALQLEQWRGMLPPHLKWEEDSPGAFPSAIQGTYGNTMSSILAPPTTTPLSPTMATPQHQPSRPRPTSTLMFTTDLDAAPAHYPYALDIHVALLRSRYYHTKYLLHRPFIYKALHFPDAVTHDDAAGAAECLKATLKWPIAMSPTCTKKRLLPCHFFFCPNFLGILILLHLSTTVPILRSIRSTLCGDRFEMDARETVGLYTDWMRDLKNVDGMSRWQWEVVKAIYGLEE</sequence>
<name>A0AAN6XW95_9PEZI</name>
<feature type="region of interest" description="Disordered" evidence="3">
    <location>
        <begin position="477"/>
        <end position="505"/>
    </location>
</feature>